<organism evidence="1 2">
    <name type="scientific">Eimeria maxima</name>
    <name type="common">Coccidian parasite</name>
    <dbReference type="NCBI Taxonomy" id="5804"/>
    <lineage>
        <taxon>Eukaryota</taxon>
        <taxon>Sar</taxon>
        <taxon>Alveolata</taxon>
        <taxon>Apicomplexa</taxon>
        <taxon>Conoidasida</taxon>
        <taxon>Coccidia</taxon>
        <taxon>Eucoccidiorida</taxon>
        <taxon>Eimeriorina</taxon>
        <taxon>Eimeriidae</taxon>
        <taxon>Eimeria</taxon>
    </lineage>
</organism>
<proteinExistence type="predicted"/>
<keyword evidence="2" id="KW-1185">Reference proteome</keyword>
<dbReference type="RefSeq" id="XP_013334873.1">
    <property type="nucleotide sequence ID" value="XM_013479419.1"/>
</dbReference>
<protein>
    <submittedName>
        <fullName evidence="1">ATP-NAD kinase domain-containing protein, putative</fullName>
    </submittedName>
</protein>
<reference evidence="1" key="2">
    <citation type="submission" date="2013-10" db="EMBL/GenBank/DDBJ databases">
        <authorList>
            <person name="Aslett M."/>
        </authorList>
    </citation>
    <scope>NUCLEOTIDE SEQUENCE [LARGE SCALE GENOMIC DNA]</scope>
    <source>
        <strain evidence="1">Weybridge</strain>
    </source>
</reference>
<dbReference type="EMBL" id="HG719540">
    <property type="protein sequence ID" value="CDJ58227.1"/>
    <property type="molecule type" value="Genomic_DNA"/>
</dbReference>
<reference evidence="1" key="1">
    <citation type="submission" date="2013-10" db="EMBL/GenBank/DDBJ databases">
        <title>Genomic analysis of the causative agents of coccidiosis in chickens.</title>
        <authorList>
            <person name="Reid A.J."/>
            <person name="Blake D."/>
            <person name="Billington K."/>
            <person name="Browne H."/>
            <person name="Dunn M."/>
            <person name="Hung S."/>
            <person name="Kawahara F."/>
            <person name="Miranda-Saavedra D."/>
            <person name="Mourier T."/>
            <person name="Nagra H."/>
            <person name="Otto T.D."/>
            <person name="Rawlings N."/>
            <person name="Sanchez A."/>
            <person name="Sanders M."/>
            <person name="Subramaniam C."/>
            <person name="Tay Y."/>
            <person name="Dear P."/>
            <person name="Doerig C."/>
            <person name="Gruber A."/>
            <person name="Parkinson J."/>
            <person name="Shirley M."/>
            <person name="Wan K.L."/>
            <person name="Berriman M."/>
            <person name="Tomley F."/>
            <person name="Pain A."/>
        </authorList>
    </citation>
    <scope>NUCLEOTIDE SEQUENCE [LARGE SCALE GENOMIC DNA]</scope>
    <source>
        <strain evidence="1">Weybridge</strain>
    </source>
</reference>
<dbReference type="AlphaFoldDB" id="U6M1X1"/>
<accession>U6M1X1</accession>
<gene>
    <name evidence="1" type="ORF">EMWEY_00048860</name>
</gene>
<dbReference type="Proteomes" id="UP000030763">
    <property type="component" value="Unassembled WGS sequence"/>
</dbReference>
<feature type="non-terminal residue" evidence="1">
    <location>
        <position position="46"/>
    </location>
</feature>
<keyword evidence="1" id="KW-0418">Kinase</keyword>
<sequence length="46" mass="5367">MYWRADWVPRESFVDLRCFFRGGAKRILLIKRINSPNVTKAAAELA</sequence>
<dbReference type="GO" id="GO:0016301">
    <property type="term" value="F:kinase activity"/>
    <property type="evidence" value="ECO:0007669"/>
    <property type="project" value="UniProtKB-KW"/>
</dbReference>
<dbReference type="VEuPathDB" id="ToxoDB:EMWEY_00048860"/>
<keyword evidence="1" id="KW-0808">Transferase</keyword>
<evidence type="ECO:0000313" key="2">
    <source>
        <dbReference type="Proteomes" id="UP000030763"/>
    </source>
</evidence>
<evidence type="ECO:0000313" key="1">
    <source>
        <dbReference type="EMBL" id="CDJ58227.1"/>
    </source>
</evidence>
<dbReference type="GeneID" id="25338872"/>
<dbReference type="OrthoDB" id="354681at2759"/>
<name>U6M1X1_EIMMA</name>